<reference evidence="3" key="1">
    <citation type="submission" date="2017-02" db="UniProtKB">
        <authorList>
            <consortium name="WormBaseParasite"/>
        </authorList>
    </citation>
    <scope>IDENTIFICATION</scope>
</reference>
<dbReference type="EMBL" id="UZAF01017951">
    <property type="protein sequence ID" value="VDO46524.1"/>
    <property type="molecule type" value="Genomic_DNA"/>
</dbReference>
<reference evidence="1 2" key="2">
    <citation type="submission" date="2018-11" db="EMBL/GenBank/DDBJ databases">
        <authorList>
            <consortium name="Pathogen Informatics"/>
        </authorList>
    </citation>
    <scope>NUCLEOTIDE SEQUENCE [LARGE SCALE GENOMIC DNA]</scope>
    <source>
        <strain evidence="1 2">MHpl1</strain>
    </source>
</reference>
<dbReference type="WBParaSite" id="HPLM_0001271901-mRNA-1">
    <property type="protein sequence ID" value="HPLM_0001271901-mRNA-1"/>
    <property type="gene ID" value="HPLM_0001271901"/>
</dbReference>
<dbReference type="Proteomes" id="UP000268014">
    <property type="component" value="Unassembled WGS sequence"/>
</dbReference>
<name>A0A0N4WN74_HAEPC</name>
<gene>
    <name evidence="1" type="ORF">HPLM_LOCUS12711</name>
</gene>
<dbReference type="OMA" id="CHYLAHY"/>
<keyword evidence="2" id="KW-1185">Reference proteome</keyword>
<organism evidence="3">
    <name type="scientific">Haemonchus placei</name>
    <name type="common">Barber's pole worm</name>
    <dbReference type="NCBI Taxonomy" id="6290"/>
    <lineage>
        <taxon>Eukaryota</taxon>
        <taxon>Metazoa</taxon>
        <taxon>Ecdysozoa</taxon>
        <taxon>Nematoda</taxon>
        <taxon>Chromadorea</taxon>
        <taxon>Rhabditida</taxon>
        <taxon>Rhabditina</taxon>
        <taxon>Rhabditomorpha</taxon>
        <taxon>Strongyloidea</taxon>
        <taxon>Trichostrongylidae</taxon>
        <taxon>Haemonchus</taxon>
    </lineage>
</organism>
<evidence type="ECO:0000313" key="1">
    <source>
        <dbReference type="EMBL" id="VDO46524.1"/>
    </source>
</evidence>
<evidence type="ECO:0000313" key="2">
    <source>
        <dbReference type="Proteomes" id="UP000268014"/>
    </source>
</evidence>
<dbReference type="OrthoDB" id="5871058at2759"/>
<protein>
    <submittedName>
        <fullName evidence="3">SCP domain-containing protein</fullName>
    </submittedName>
</protein>
<accession>A0A0N4WN74</accession>
<sequence length="257" mass="29173">MVQIGYKITVAKDLGDIERPFTVIRGLHSYVMKDEYSAGPEDLYDSCSAFQHGYPATPYDFKNPEDFKKVLREAEVNIVAVPGQKITTSQTPNLEKCAKDTDFERSRPLFYFNIKRKDGSFFEKSAANASFWARQFPDRTCADMPRVALAYTQRGLIDVPNNARLFVVCTFGAPPNVKADEMSDDDCHPLATYDKDLRQCKCKEGHEDLADTKIFLKRDTDSQRGMYCLRCVSSTEIDVFMVMDVFKGSEGRAVRCI</sequence>
<evidence type="ECO:0000313" key="3">
    <source>
        <dbReference type="WBParaSite" id="HPLM_0001271901-mRNA-1"/>
    </source>
</evidence>
<dbReference type="AlphaFoldDB" id="A0A0N4WN74"/>
<proteinExistence type="predicted"/>